<evidence type="ECO:0000313" key="3">
    <source>
        <dbReference type="Proteomes" id="UP001521116"/>
    </source>
</evidence>
<reference evidence="2 3" key="1">
    <citation type="submission" date="2024-02" db="EMBL/GenBank/DDBJ databases">
        <title>De novo assembly and annotation of 12 fungi associated with fruit tree decline syndrome in Ontario, Canada.</title>
        <authorList>
            <person name="Sulman M."/>
            <person name="Ellouze W."/>
            <person name="Ilyukhin E."/>
        </authorList>
    </citation>
    <scope>NUCLEOTIDE SEQUENCE [LARGE SCALE GENOMIC DNA]</scope>
    <source>
        <strain evidence="2 3">M1-105</strain>
    </source>
</reference>
<keyword evidence="3" id="KW-1185">Reference proteome</keyword>
<feature type="compositionally biased region" description="Basic and acidic residues" evidence="1">
    <location>
        <begin position="211"/>
        <end position="227"/>
    </location>
</feature>
<feature type="compositionally biased region" description="Basic and acidic residues" evidence="1">
    <location>
        <begin position="181"/>
        <end position="198"/>
    </location>
</feature>
<dbReference type="InterPro" id="IPR010721">
    <property type="entry name" value="UstE-like"/>
</dbReference>
<evidence type="ECO:0008006" key="4">
    <source>
        <dbReference type="Google" id="ProtNLM"/>
    </source>
</evidence>
<proteinExistence type="predicted"/>
<dbReference type="EMBL" id="JAJVDC020000116">
    <property type="protein sequence ID" value="KAL1623644.1"/>
    <property type="molecule type" value="Genomic_DNA"/>
</dbReference>
<evidence type="ECO:0000256" key="1">
    <source>
        <dbReference type="SAM" id="MobiDB-lite"/>
    </source>
</evidence>
<feature type="compositionally biased region" description="Polar residues" evidence="1">
    <location>
        <begin position="14"/>
        <end position="31"/>
    </location>
</feature>
<organism evidence="2 3">
    <name type="scientific">Neofusicoccum ribis</name>
    <dbReference type="NCBI Taxonomy" id="45134"/>
    <lineage>
        <taxon>Eukaryota</taxon>
        <taxon>Fungi</taxon>
        <taxon>Dikarya</taxon>
        <taxon>Ascomycota</taxon>
        <taxon>Pezizomycotina</taxon>
        <taxon>Dothideomycetes</taxon>
        <taxon>Dothideomycetes incertae sedis</taxon>
        <taxon>Botryosphaeriales</taxon>
        <taxon>Botryosphaeriaceae</taxon>
        <taxon>Neofusicoccum</taxon>
    </lineage>
</organism>
<feature type="compositionally biased region" description="Polar residues" evidence="1">
    <location>
        <begin position="297"/>
        <end position="306"/>
    </location>
</feature>
<feature type="region of interest" description="Disordered" evidence="1">
    <location>
        <begin position="1"/>
        <end position="122"/>
    </location>
</feature>
<feature type="region of interest" description="Disordered" evidence="1">
    <location>
        <begin position="289"/>
        <end position="322"/>
    </location>
</feature>
<comment type="caution">
    <text evidence="2">The sequence shown here is derived from an EMBL/GenBank/DDBJ whole genome shotgun (WGS) entry which is preliminary data.</text>
</comment>
<dbReference type="Proteomes" id="UP001521116">
    <property type="component" value="Unassembled WGS sequence"/>
</dbReference>
<dbReference type="Pfam" id="PF06966">
    <property type="entry name" value="DUF1295"/>
    <property type="match status" value="1"/>
</dbReference>
<dbReference type="PANTHER" id="PTHR32251">
    <property type="entry name" value="3-OXO-5-ALPHA-STEROID 4-DEHYDROGENASE"/>
    <property type="match status" value="1"/>
</dbReference>
<accession>A0ABR3SKU3</accession>
<dbReference type="PANTHER" id="PTHR32251:SF15">
    <property type="entry name" value="3-OXO-5-ALPHA-STEROID 4-DEHYDROGENASE (DUF1295)"/>
    <property type="match status" value="1"/>
</dbReference>
<protein>
    <recommendedName>
        <fullName evidence="4">DUF1295 domain protein</fullName>
    </recommendedName>
</protein>
<gene>
    <name evidence="2" type="ORF">SLS56_008165</name>
</gene>
<feature type="region of interest" description="Disordered" evidence="1">
    <location>
        <begin position="160"/>
        <end position="230"/>
    </location>
</feature>
<dbReference type="Gene3D" id="1.20.120.1630">
    <property type="match status" value="1"/>
</dbReference>
<name>A0ABR3SKU3_9PEZI</name>
<evidence type="ECO:0000313" key="2">
    <source>
        <dbReference type="EMBL" id="KAL1623644.1"/>
    </source>
</evidence>
<sequence>MAEQDRYGSHLGANPTNPVKDSPSINLQNLPQGAGAEQDRYGGWFGGKAPSVDQIQDKIQDNLPNLPKDSGAEQDRFGGWFGHKAPTADQVQEKAQEAFAKTSGAEQDRYGGWFGGKGPSADDIQKNLPQTSGAEQDRYGGWFGGKAPSADQIQDKLPKTSGAEQDRYGGWFGGKAPSARELSDKLPHTSGAEQDRYGRWFGGKSPSASEISEKLPHTSGAEQDRYEGWFGGKPIPIDKINERLPHTSGAEQDRYEGWFGGHPIPNKTDRIGSAAEQDRYAAHFSIRPTNPVEATPGASSWSTRNIPSGAEQDRLGSHFSTRPNNPINATAIGLLQSSILPSFGLHTCLSAIAYGVSRYTDRAEGKDWLWPAGVVTNAWWSAVGTRVVYDGLSPSEAWSTITYPEKVLLTQVSAWGVRLFYQIATRSFKRGKDDPRYTAAKQDPGFWNKAFFSLYLPEAVVQTLTSLPFTLPFRAGVESARASPLPENASVFHSLAVFLFTTGYALEVLGDTQLESHKKKSSELNREGVWSIVRHPNYLGDALIHISFPVLLYSAGILHPIAVLGPVANYVFLRFIGGDKENEASQEERYTKENPLKYQQLQEYKREKNSFWPHLQELQNKWTWAVLAAGAGGVILERGIRAALRG</sequence>